<accession>A0A8S3AY11</accession>
<dbReference type="EMBL" id="CAJOBJ010143676">
    <property type="protein sequence ID" value="CAF4774383.1"/>
    <property type="molecule type" value="Genomic_DNA"/>
</dbReference>
<evidence type="ECO:0000256" key="1">
    <source>
        <dbReference type="SAM" id="MobiDB-lite"/>
    </source>
</evidence>
<gene>
    <name evidence="2" type="ORF">GIL414_LOCUS46077</name>
</gene>
<dbReference type="AlphaFoldDB" id="A0A8S3AY11"/>
<comment type="caution">
    <text evidence="2">The sequence shown here is derived from an EMBL/GenBank/DDBJ whole genome shotgun (WGS) entry which is preliminary data.</text>
</comment>
<dbReference type="Proteomes" id="UP000681720">
    <property type="component" value="Unassembled WGS sequence"/>
</dbReference>
<sequence length="68" mass="8124">QCSHRSATELLDETKAFFVKSQEVLRNRQTLRSNKTSNEQKQQQQQQQRMTPSFRMAYVTFLFCVHDN</sequence>
<protein>
    <submittedName>
        <fullName evidence="2">Uncharacterized protein</fullName>
    </submittedName>
</protein>
<evidence type="ECO:0000313" key="3">
    <source>
        <dbReference type="Proteomes" id="UP000681720"/>
    </source>
</evidence>
<proteinExistence type="predicted"/>
<name>A0A8S3AY11_9BILA</name>
<evidence type="ECO:0000313" key="2">
    <source>
        <dbReference type="EMBL" id="CAF4774383.1"/>
    </source>
</evidence>
<reference evidence="2" key="1">
    <citation type="submission" date="2021-02" db="EMBL/GenBank/DDBJ databases">
        <authorList>
            <person name="Nowell W R."/>
        </authorList>
    </citation>
    <scope>NUCLEOTIDE SEQUENCE</scope>
</reference>
<feature type="compositionally biased region" description="Polar residues" evidence="1">
    <location>
        <begin position="28"/>
        <end position="39"/>
    </location>
</feature>
<feature type="non-terminal residue" evidence="2">
    <location>
        <position position="1"/>
    </location>
</feature>
<organism evidence="2 3">
    <name type="scientific">Rotaria magnacalcarata</name>
    <dbReference type="NCBI Taxonomy" id="392030"/>
    <lineage>
        <taxon>Eukaryota</taxon>
        <taxon>Metazoa</taxon>
        <taxon>Spiralia</taxon>
        <taxon>Gnathifera</taxon>
        <taxon>Rotifera</taxon>
        <taxon>Eurotatoria</taxon>
        <taxon>Bdelloidea</taxon>
        <taxon>Philodinida</taxon>
        <taxon>Philodinidae</taxon>
        <taxon>Rotaria</taxon>
    </lineage>
</organism>
<feature type="region of interest" description="Disordered" evidence="1">
    <location>
        <begin position="28"/>
        <end position="51"/>
    </location>
</feature>